<evidence type="ECO:0000313" key="2">
    <source>
        <dbReference type="Proteomes" id="UP000245119"/>
    </source>
</evidence>
<dbReference type="AlphaFoldDB" id="A0A2T7NUP4"/>
<dbReference type="Pfam" id="PF15000">
    <property type="entry name" value="TUSC2"/>
    <property type="match status" value="1"/>
</dbReference>
<dbReference type="GO" id="GO:0051881">
    <property type="term" value="P:regulation of mitochondrial membrane potential"/>
    <property type="evidence" value="ECO:0007669"/>
    <property type="project" value="TreeGrafter"/>
</dbReference>
<evidence type="ECO:0000313" key="1">
    <source>
        <dbReference type="EMBL" id="PVD24899.1"/>
    </source>
</evidence>
<sequence length="70" mass="8105">MSAHTDIQNGDLAHEFYRQVVRNDKVTMERCLDNLIPQGDVDLVIPRLHVDLPVFLYEMPNCVHDSASRR</sequence>
<organism evidence="1 2">
    <name type="scientific">Pomacea canaliculata</name>
    <name type="common">Golden apple snail</name>
    <dbReference type="NCBI Taxonomy" id="400727"/>
    <lineage>
        <taxon>Eukaryota</taxon>
        <taxon>Metazoa</taxon>
        <taxon>Spiralia</taxon>
        <taxon>Lophotrochozoa</taxon>
        <taxon>Mollusca</taxon>
        <taxon>Gastropoda</taxon>
        <taxon>Caenogastropoda</taxon>
        <taxon>Architaenioglossa</taxon>
        <taxon>Ampullarioidea</taxon>
        <taxon>Ampullariidae</taxon>
        <taxon>Pomacea</taxon>
    </lineage>
</organism>
<dbReference type="PANTHER" id="PTHR15453:SF8">
    <property type="entry name" value="TUMOR SUPPRESSOR CANDIDATE 2"/>
    <property type="match status" value="1"/>
</dbReference>
<keyword evidence="2" id="KW-1185">Reference proteome</keyword>
<dbReference type="PANTHER" id="PTHR15453">
    <property type="entry name" value="TUMOR SUPPRESSOR CANDIDATE 2"/>
    <property type="match status" value="1"/>
</dbReference>
<accession>A0A2T7NUP4</accession>
<comment type="caution">
    <text evidence="1">The sequence shown here is derived from an EMBL/GenBank/DDBJ whole genome shotgun (WGS) entry which is preliminary data.</text>
</comment>
<dbReference type="Proteomes" id="UP000245119">
    <property type="component" value="Linkage Group LG9"/>
</dbReference>
<dbReference type="EMBL" id="PZQS01000009">
    <property type="protein sequence ID" value="PVD24899.1"/>
    <property type="molecule type" value="Genomic_DNA"/>
</dbReference>
<proteinExistence type="predicted"/>
<dbReference type="InterPro" id="IPR029393">
    <property type="entry name" value="FUS1"/>
</dbReference>
<dbReference type="GO" id="GO:0005739">
    <property type="term" value="C:mitochondrion"/>
    <property type="evidence" value="ECO:0007669"/>
    <property type="project" value="TreeGrafter"/>
</dbReference>
<reference evidence="1 2" key="1">
    <citation type="submission" date="2018-04" db="EMBL/GenBank/DDBJ databases">
        <title>The genome of golden apple snail Pomacea canaliculata provides insight into stress tolerance and invasive adaptation.</title>
        <authorList>
            <person name="Liu C."/>
            <person name="Liu B."/>
            <person name="Ren Y."/>
            <person name="Zhang Y."/>
            <person name="Wang H."/>
            <person name="Li S."/>
            <person name="Jiang F."/>
            <person name="Yin L."/>
            <person name="Zhang G."/>
            <person name="Qian W."/>
            <person name="Fan W."/>
        </authorList>
    </citation>
    <scope>NUCLEOTIDE SEQUENCE [LARGE SCALE GENOMIC DNA]</scope>
    <source>
        <strain evidence="1">SZHN2017</strain>
        <tissue evidence="1">Muscle</tissue>
    </source>
</reference>
<protein>
    <submittedName>
        <fullName evidence="1">Uncharacterized protein</fullName>
    </submittedName>
</protein>
<gene>
    <name evidence="1" type="ORF">C0Q70_15392</name>
</gene>
<name>A0A2T7NUP4_POMCA</name>